<dbReference type="InterPro" id="IPR006059">
    <property type="entry name" value="SBP"/>
</dbReference>
<dbReference type="GO" id="GO:0042597">
    <property type="term" value="C:periplasmic space"/>
    <property type="evidence" value="ECO:0007669"/>
    <property type="project" value="UniProtKB-SubCell"/>
</dbReference>
<dbReference type="Proteomes" id="UP000033633">
    <property type="component" value="Unassembled WGS sequence"/>
</dbReference>
<dbReference type="PANTHER" id="PTHR43649">
    <property type="entry name" value="ARABINOSE-BINDING PROTEIN-RELATED"/>
    <property type="match status" value="1"/>
</dbReference>
<dbReference type="SUPFAM" id="SSF53850">
    <property type="entry name" value="Periplasmic binding protein-like II"/>
    <property type="match status" value="1"/>
</dbReference>
<evidence type="ECO:0000313" key="8">
    <source>
        <dbReference type="Proteomes" id="UP000033633"/>
    </source>
</evidence>
<keyword evidence="8" id="KW-1185">Reference proteome</keyword>
<dbReference type="EMBL" id="JWYV01000005">
    <property type="protein sequence ID" value="KKD00339.1"/>
    <property type="molecule type" value="Genomic_DNA"/>
</dbReference>
<evidence type="ECO:0000256" key="6">
    <source>
        <dbReference type="ARBA" id="ARBA00049753"/>
    </source>
</evidence>
<evidence type="ECO:0000256" key="3">
    <source>
        <dbReference type="ARBA" id="ARBA00022448"/>
    </source>
</evidence>
<evidence type="ECO:0000256" key="4">
    <source>
        <dbReference type="ARBA" id="ARBA00022729"/>
    </source>
</evidence>
<comment type="function">
    <text evidence="5">Part of a binding-protein-dependent transport system for a sugar.</text>
</comment>
<dbReference type="InterPro" id="IPR050490">
    <property type="entry name" value="Bact_solute-bd_prot1"/>
</dbReference>
<evidence type="ECO:0000313" key="7">
    <source>
        <dbReference type="EMBL" id="KKD00339.1"/>
    </source>
</evidence>
<sequence>MSAPAISAPDAAQQPEQEVEVLHWWTAKGEIKAAEVLQGSLEQQHIGWKNFAIAGGGGESAMTVLKSRAVSGNPPSAAQLKGYDLQEWGMLGFLTNLDAVANTQGWDQLLPPVISQIMKYQGHYVAVPVNIHRVNWLWINPELLEKAGATVPDSLESFFAAAEKLKQANIVPVALGSDPWQEVTLFESVALAVLGPQGYRRAFVDLDPDMLSGESMVDVFRQFERMRQYIDVKTKALEWSDASAMLVEGKAAMQFMGDWAKGEFSALGKAPGQEILCVPAPGTQGFFTYNIDSFAFFKHSDDLSIQAQETMAQTILTPAFQREFNLAKGSIPVRTDVDLTGFDTCSLASSTAFQLNQQNNTLVPSISQGLASTSYVQAAIFDVVTDFFHSKQADPEKAANQLARAVKSAR</sequence>
<dbReference type="AlphaFoldDB" id="A0A0F5VDY6"/>
<comment type="similarity">
    <text evidence="2">Belongs to the bacterial solute-binding protein 1 family.</text>
</comment>
<dbReference type="RefSeq" id="WP_046220276.1">
    <property type="nucleotide sequence ID" value="NZ_JWYV01000005.1"/>
</dbReference>
<keyword evidence="3" id="KW-0813">Transport</keyword>
<evidence type="ECO:0000256" key="1">
    <source>
        <dbReference type="ARBA" id="ARBA00004418"/>
    </source>
</evidence>
<organism evidence="7 8">
    <name type="scientific">Photobacterium halotolerans</name>
    <dbReference type="NCBI Taxonomy" id="265726"/>
    <lineage>
        <taxon>Bacteria</taxon>
        <taxon>Pseudomonadati</taxon>
        <taxon>Pseudomonadota</taxon>
        <taxon>Gammaproteobacteria</taxon>
        <taxon>Vibrionales</taxon>
        <taxon>Vibrionaceae</taxon>
        <taxon>Photobacterium</taxon>
    </lineage>
</organism>
<evidence type="ECO:0000256" key="5">
    <source>
        <dbReference type="ARBA" id="ARBA00049629"/>
    </source>
</evidence>
<dbReference type="Pfam" id="PF13416">
    <property type="entry name" value="SBP_bac_8"/>
    <property type="match status" value="1"/>
</dbReference>
<evidence type="ECO:0000256" key="2">
    <source>
        <dbReference type="ARBA" id="ARBA00008520"/>
    </source>
</evidence>
<comment type="subcellular location">
    <subcellularLocation>
        <location evidence="1">Periplasm</location>
    </subcellularLocation>
</comment>
<reference evidence="7 8" key="1">
    <citation type="submission" date="2014-12" db="EMBL/GenBank/DDBJ databases">
        <title>Mercury Reductase activity and rhizosphere competence traits in the genome of root associated Photobacterium halotolerans MELD1.</title>
        <authorList>
            <person name="Mathew D.C."/>
            <person name="Huang C.-C."/>
        </authorList>
    </citation>
    <scope>NUCLEOTIDE SEQUENCE [LARGE SCALE GENOMIC DNA]</scope>
    <source>
        <strain evidence="7 8">MELD1</strain>
    </source>
</reference>
<name>A0A0F5VDY6_9GAMM</name>
<dbReference type="PANTHER" id="PTHR43649:SF28">
    <property type="entry name" value="BINDING PROTEIN COMPONENT OF ABC SUGAR TRANSPORTER-RELATED"/>
    <property type="match status" value="1"/>
</dbReference>
<protein>
    <recommendedName>
        <fullName evidence="6">Probable sugar-binding periplasmic protein</fullName>
    </recommendedName>
</protein>
<comment type="caution">
    <text evidence="7">The sequence shown here is derived from an EMBL/GenBank/DDBJ whole genome shotgun (WGS) entry which is preliminary data.</text>
</comment>
<accession>A0A0F5VDY6</accession>
<proteinExistence type="inferred from homology"/>
<dbReference type="Gene3D" id="3.40.190.10">
    <property type="entry name" value="Periplasmic binding protein-like II"/>
    <property type="match status" value="2"/>
</dbReference>
<dbReference type="PATRIC" id="fig|265726.11.peg.3761"/>
<dbReference type="STRING" id="265726.KY46_08160"/>
<gene>
    <name evidence="7" type="ORF">KY46_08160</name>
</gene>
<keyword evidence="4" id="KW-0732">Signal</keyword>